<protein>
    <submittedName>
        <fullName evidence="2">Uncharacterized protein</fullName>
    </submittedName>
</protein>
<dbReference type="EMBL" id="KN833111">
    <property type="protein sequence ID" value="KIM72704.1"/>
    <property type="molecule type" value="Genomic_DNA"/>
</dbReference>
<proteinExistence type="predicted"/>
<feature type="compositionally biased region" description="Polar residues" evidence="1">
    <location>
        <begin position="14"/>
        <end position="25"/>
    </location>
</feature>
<feature type="compositionally biased region" description="Basic and acidic residues" evidence="1">
    <location>
        <begin position="93"/>
        <end position="120"/>
    </location>
</feature>
<reference evidence="2 3" key="1">
    <citation type="submission" date="2014-04" db="EMBL/GenBank/DDBJ databases">
        <authorList>
            <consortium name="DOE Joint Genome Institute"/>
            <person name="Kuo A."/>
            <person name="Tarkka M."/>
            <person name="Buscot F."/>
            <person name="Kohler A."/>
            <person name="Nagy L.G."/>
            <person name="Floudas D."/>
            <person name="Copeland A."/>
            <person name="Barry K.W."/>
            <person name="Cichocki N."/>
            <person name="Veneault-Fourrey C."/>
            <person name="LaButti K."/>
            <person name="Lindquist E.A."/>
            <person name="Lipzen A."/>
            <person name="Lundell T."/>
            <person name="Morin E."/>
            <person name="Murat C."/>
            <person name="Sun H."/>
            <person name="Tunlid A."/>
            <person name="Henrissat B."/>
            <person name="Grigoriev I.V."/>
            <person name="Hibbett D.S."/>
            <person name="Martin F."/>
            <person name="Nordberg H.P."/>
            <person name="Cantor M.N."/>
            <person name="Hua S.X."/>
        </authorList>
    </citation>
    <scope>NUCLEOTIDE SEQUENCE [LARGE SCALE GENOMIC DNA]</scope>
    <source>
        <strain evidence="2 3">F 1598</strain>
    </source>
</reference>
<evidence type="ECO:0000313" key="3">
    <source>
        <dbReference type="Proteomes" id="UP000054166"/>
    </source>
</evidence>
<feature type="region of interest" description="Disordered" evidence="1">
    <location>
        <begin position="61"/>
        <end position="147"/>
    </location>
</feature>
<feature type="region of interest" description="Disordered" evidence="1">
    <location>
        <begin position="1"/>
        <end position="25"/>
    </location>
</feature>
<keyword evidence="3" id="KW-1185">Reference proteome</keyword>
<accession>A0A0C3EXL5</accession>
<dbReference type="AlphaFoldDB" id="A0A0C3EXL5"/>
<dbReference type="Proteomes" id="UP000054166">
    <property type="component" value="Unassembled WGS sequence"/>
</dbReference>
<feature type="compositionally biased region" description="Basic and acidic residues" evidence="1">
    <location>
        <begin position="61"/>
        <end position="76"/>
    </location>
</feature>
<dbReference type="InParanoid" id="A0A0C3EXL5"/>
<evidence type="ECO:0000256" key="1">
    <source>
        <dbReference type="SAM" id="MobiDB-lite"/>
    </source>
</evidence>
<name>A0A0C3EXL5_PILCF</name>
<sequence length="204" mass="23135">MLKTPLRPEPVNKYPTNNHYQFGQPSIPQRTVSAVILHKAFVDRELADRDRNTGWVEKLGMKKEHETRENARENETNNKTGAILCVGGPVGDPQRKGGRDRDPERVERGCDRQRDNERRCRNGKVIGDLSPPESAENTPFPSTADLPEGVFPETLKDFKTLDDTRASVCMTYYDLNGPNNVNMQLNIAAKRKLIANYIGVIWME</sequence>
<reference evidence="3" key="2">
    <citation type="submission" date="2015-01" db="EMBL/GenBank/DDBJ databases">
        <title>Evolutionary Origins and Diversification of the Mycorrhizal Mutualists.</title>
        <authorList>
            <consortium name="DOE Joint Genome Institute"/>
            <consortium name="Mycorrhizal Genomics Consortium"/>
            <person name="Kohler A."/>
            <person name="Kuo A."/>
            <person name="Nagy L.G."/>
            <person name="Floudas D."/>
            <person name="Copeland A."/>
            <person name="Barry K.W."/>
            <person name="Cichocki N."/>
            <person name="Veneault-Fourrey C."/>
            <person name="LaButti K."/>
            <person name="Lindquist E.A."/>
            <person name="Lipzen A."/>
            <person name="Lundell T."/>
            <person name="Morin E."/>
            <person name="Murat C."/>
            <person name="Riley R."/>
            <person name="Ohm R."/>
            <person name="Sun H."/>
            <person name="Tunlid A."/>
            <person name="Henrissat B."/>
            <person name="Grigoriev I.V."/>
            <person name="Hibbett D.S."/>
            <person name="Martin F."/>
        </authorList>
    </citation>
    <scope>NUCLEOTIDE SEQUENCE [LARGE SCALE GENOMIC DNA]</scope>
    <source>
        <strain evidence="3">F 1598</strain>
    </source>
</reference>
<evidence type="ECO:0000313" key="2">
    <source>
        <dbReference type="EMBL" id="KIM72704.1"/>
    </source>
</evidence>
<dbReference type="HOGENOM" id="CLU_1343722_0_0_1"/>
<organism evidence="2 3">
    <name type="scientific">Piloderma croceum (strain F 1598)</name>
    <dbReference type="NCBI Taxonomy" id="765440"/>
    <lineage>
        <taxon>Eukaryota</taxon>
        <taxon>Fungi</taxon>
        <taxon>Dikarya</taxon>
        <taxon>Basidiomycota</taxon>
        <taxon>Agaricomycotina</taxon>
        <taxon>Agaricomycetes</taxon>
        <taxon>Agaricomycetidae</taxon>
        <taxon>Atheliales</taxon>
        <taxon>Atheliaceae</taxon>
        <taxon>Piloderma</taxon>
    </lineage>
</organism>
<gene>
    <name evidence="2" type="ORF">PILCRDRAFT_93350</name>
</gene>